<dbReference type="Proteomes" id="UP000002358">
    <property type="component" value="Unassembled WGS sequence"/>
</dbReference>
<dbReference type="SMART" id="SM00297">
    <property type="entry name" value="BROMO"/>
    <property type="match status" value="1"/>
</dbReference>
<dbReference type="SUPFAM" id="SSF47370">
    <property type="entry name" value="Bromodomain"/>
    <property type="match status" value="1"/>
</dbReference>
<dbReference type="Gene3D" id="1.20.920.10">
    <property type="entry name" value="Bromodomain-like"/>
    <property type="match status" value="1"/>
</dbReference>
<dbReference type="SMR" id="A0A7M6UV37"/>
<dbReference type="AlphaFoldDB" id="A0A7M6UV37"/>
<dbReference type="CTD" id="10902"/>
<dbReference type="PANTHER" id="PTHR15398:SF4">
    <property type="entry name" value="BROMODOMAIN-CONTAINING PROTEIN 8 ISOFORM X1"/>
    <property type="match status" value="1"/>
</dbReference>
<evidence type="ECO:0000256" key="3">
    <source>
        <dbReference type="SAM" id="Coils"/>
    </source>
</evidence>
<feature type="region of interest" description="Disordered" evidence="4">
    <location>
        <begin position="994"/>
        <end position="1022"/>
    </location>
</feature>
<dbReference type="GO" id="GO:0035267">
    <property type="term" value="C:NuA4 histone acetyltransferase complex"/>
    <property type="evidence" value="ECO:0007669"/>
    <property type="project" value="TreeGrafter"/>
</dbReference>
<feature type="domain" description="Bromo" evidence="5">
    <location>
        <begin position="879"/>
        <end position="949"/>
    </location>
</feature>
<proteinExistence type="predicted"/>
<keyword evidence="3" id="KW-0175">Coiled coil</keyword>
<keyword evidence="1 2" id="KW-0103">Bromodomain</keyword>
<dbReference type="EnsemblMetazoa" id="NM_001161596">
    <property type="protein sequence ID" value="NP_001155068"/>
    <property type="gene ID" value="GeneID_100116090"/>
</dbReference>
<dbReference type="InterPro" id="IPR001487">
    <property type="entry name" value="Bromodomain"/>
</dbReference>
<feature type="region of interest" description="Disordered" evidence="4">
    <location>
        <begin position="429"/>
        <end position="448"/>
    </location>
</feature>
<dbReference type="PANTHER" id="PTHR15398">
    <property type="entry name" value="BROMODOMAIN-CONTAINING PROTEIN 8"/>
    <property type="match status" value="1"/>
</dbReference>
<feature type="compositionally biased region" description="Low complexity" evidence="4">
    <location>
        <begin position="211"/>
        <end position="227"/>
    </location>
</feature>
<evidence type="ECO:0000256" key="4">
    <source>
        <dbReference type="SAM" id="MobiDB-lite"/>
    </source>
</evidence>
<evidence type="ECO:0000256" key="1">
    <source>
        <dbReference type="ARBA" id="ARBA00023117"/>
    </source>
</evidence>
<feature type="compositionally biased region" description="Polar residues" evidence="4">
    <location>
        <begin position="439"/>
        <end position="448"/>
    </location>
</feature>
<dbReference type="PROSITE" id="PS50014">
    <property type="entry name" value="BROMODOMAIN_2"/>
    <property type="match status" value="1"/>
</dbReference>
<dbReference type="InterPro" id="IPR036427">
    <property type="entry name" value="Bromodomain-like_sf"/>
</dbReference>
<dbReference type="KEGG" id="nvi:100116090"/>
<protein>
    <recommendedName>
        <fullName evidence="5">Bromo domain-containing protein</fullName>
    </recommendedName>
</protein>
<evidence type="ECO:0000256" key="2">
    <source>
        <dbReference type="PROSITE-ProRule" id="PRU00035"/>
    </source>
</evidence>
<sequence>MTSVQERLKLKRAPTDIWNIREQLCLASSVLKSGDQNWMSVSRSLKPIADRDSTRPPDWFSQKSCAQQYAYLLENADIPKRKKRESGETTSESIVRRLTQDRISELSNTLSSQREEYLQLKNELSLLKNGTISDEKLKKIWLTIQQEEKDQEQKSKIQGEWLTKQQHNKEQQLSQTPNVQNLQKKNSNNSTQIQEVTDANIDEEENKSKSGRSSLLTSLLKSPSPTTQMQIPTQAAGSPTIASLLCSSPKVPGPVVIQNVSQQLHQLVSNVIPNTGQERPSATAPTLSMLLEQPSANAQRTLQLQNAAASVSSKNLQNSSQMANTIQTRSNRSMQGSVTQITQVQQAISHSDLPGNEIPQIISNPIDEVMPKVIQLDKDEINEMIGDIEELIKEEITSSPQMLEVPMKTTEITDNSNLPMLSSIIKERPEPRNVDEPVSLSNSPTSEISIGEIDSSTSNIAEIIGTSIRTVETKADLQMQEQEENIDIIFPAVDANKGIMEYKDLQDLKPDTKFTQEIVNKTQNEIDSFDSLQEKTGALIENQSLIKLDEVYQNDIDDSILDDNVTSHDKAIVQIVKSEKPILTIDNSTELDKNMFSQVENISMGKENEQQEEMEESICDSTKHSENKDKAINSNLMEGKSIEKNVGVSKKCEQEMCSEHVLESSMCVSKIINEIVKDVETLIESTSKEQENANKMITQSPNELIVESLSKIEVKKQEIDETIIKEANTVIHIEKSNDSIQNNSILPNVEIKKEIMDEVVDRTDIKDVEYFKDEVEIKFEPKKEDNEDNECKKEKEDTIKREINNETLRKGSSEFITSVDELDEEESTLSKLSGGRAMKTYSKKQNTTVDSESEIETSGETADYRAWKKSIMLVYNRLSTNRYASIFLRPITEDQAPGYHSIIFRPMDLYTIKKNIDNGTIRSTMHFQRDVMLMFQNAIMFNKHNTRIHKMTLEMQEECLQHMQVLVQATGEGSFRRETRTAASISNEMADTSLKRKWTHVTSSPHELESPRIKKRRKSEND</sequence>
<name>A0A7M6UV37_NASVI</name>
<dbReference type="InParanoid" id="A0A7M6UV37"/>
<feature type="region of interest" description="Disordered" evidence="4">
    <location>
        <begin position="165"/>
        <end position="235"/>
    </location>
</feature>
<reference evidence="6" key="1">
    <citation type="submission" date="2021-01" db="UniProtKB">
        <authorList>
            <consortium name="EnsemblMetazoa"/>
        </authorList>
    </citation>
    <scope>IDENTIFICATION</scope>
</reference>
<dbReference type="GeneID" id="100116090"/>
<dbReference type="Pfam" id="PF00439">
    <property type="entry name" value="Bromodomain"/>
    <property type="match status" value="1"/>
</dbReference>
<dbReference type="OrthoDB" id="1742084at2759"/>
<evidence type="ECO:0000313" key="7">
    <source>
        <dbReference type="Proteomes" id="UP000002358"/>
    </source>
</evidence>
<feature type="compositionally biased region" description="Polar residues" evidence="4">
    <location>
        <begin position="171"/>
        <end position="197"/>
    </location>
</feature>
<keyword evidence="7" id="KW-1185">Reference proteome</keyword>
<dbReference type="PRINTS" id="PR00503">
    <property type="entry name" value="BROMODOMAIN"/>
</dbReference>
<dbReference type="CDD" id="cd05507">
    <property type="entry name" value="Bromo_brd8_like"/>
    <property type="match status" value="1"/>
</dbReference>
<feature type="coiled-coil region" evidence="3">
    <location>
        <begin position="103"/>
        <end position="130"/>
    </location>
</feature>
<feature type="compositionally biased region" description="Basic residues" evidence="4">
    <location>
        <begin position="1013"/>
        <end position="1022"/>
    </location>
</feature>
<evidence type="ECO:0000313" key="6">
    <source>
        <dbReference type="EnsemblMetazoa" id="NP_001155068"/>
    </source>
</evidence>
<organism evidence="6 7">
    <name type="scientific">Nasonia vitripennis</name>
    <name type="common">Parasitic wasp</name>
    <dbReference type="NCBI Taxonomy" id="7425"/>
    <lineage>
        <taxon>Eukaryota</taxon>
        <taxon>Metazoa</taxon>
        <taxon>Ecdysozoa</taxon>
        <taxon>Arthropoda</taxon>
        <taxon>Hexapoda</taxon>
        <taxon>Insecta</taxon>
        <taxon>Pterygota</taxon>
        <taxon>Neoptera</taxon>
        <taxon>Endopterygota</taxon>
        <taxon>Hymenoptera</taxon>
        <taxon>Apocrita</taxon>
        <taxon>Proctotrupomorpha</taxon>
        <taxon>Chalcidoidea</taxon>
        <taxon>Pteromalidae</taxon>
        <taxon>Pteromalinae</taxon>
        <taxon>Nasonia</taxon>
    </lineage>
</organism>
<dbReference type="FunCoup" id="A0A7M6UV37">
    <property type="interactions" value="1800"/>
</dbReference>
<dbReference type="InterPro" id="IPR037966">
    <property type="entry name" value="Brd8_Bromo_dom"/>
</dbReference>
<evidence type="ECO:0000259" key="5">
    <source>
        <dbReference type="PROSITE" id="PS50014"/>
    </source>
</evidence>
<accession>A0A7M6UV37</accession>
<dbReference type="RefSeq" id="NP_001155068.1">
    <property type="nucleotide sequence ID" value="NM_001161596.1"/>
</dbReference>